<reference evidence="2 3" key="1">
    <citation type="submission" date="2024-06" db="EMBL/GenBank/DDBJ databases">
        <title>The Natural Products Discovery Center: Release of the First 8490 Sequenced Strains for Exploring Actinobacteria Biosynthetic Diversity.</title>
        <authorList>
            <person name="Kalkreuter E."/>
            <person name="Kautsar S.A."/>
            <person name="Yang D."/>
            <person name="Bader C.D."/>
            <person name="Teijaro C.N."/>
            <person name="Fluegel L."/>
            <person name="Davis C.M."/>
            <person name="Simpson J.R."/>
            <person name="Lauterbach L."/>
            <person name="Steele A.D."/>
            <person name="Gui C."/>
            <person name="Meng S."/>
            <person name="Li G."/>
            <person name="Viehrig K."/>
            <person name="Ye F."/>
            <person name="Su P."/>
            <person name="Kiefer A.F."/>
            <person name="Nichols A."/>
            <person name="Cepeda A.J."/>
            <person name="Yan W."/>
            <person name="Fan B."/>
            <person name="Jiang Y."/>
            <person name="Adhikari A."/>
            <person name="Zheng C.-J."/>
            <person name="Schuster L."/>
            <person name="Cowan T.M."/>
            <person name="Smanski M.J."/>
            <person name="Chevrette M.G."/>
            <person name="De Carvalho L.P.S."/>
            <person name="Shen B."/>
        </authorList>
    </citation>
    <scope>NUCLEOTIDE SEQUENCE [LARGE SCALE GENOMIC DNA]</scope>
    <source>
        <strain evidence="2 3">NPDC019434</strain>
    </source>
</reference>
<keyword evidence="3" id="KW-1185">Reference proteome</keyword>
<protein>
    <submittedName>
        <fullName evidence="2">Uncharacterized protein</fullName>
    </submittedName>
</protein>
<proteinExistence type="predicted"/>
<feature type="region of interest" description="Disordered" evidence="1">
    <location>
        <begin position="83"/>
        <end position="104"/>
    </location>
</feature>
<evidence type="ECO:0000256" key="1">
    <source>
        <dbReference type="SAM" id="MobiDB-lite"/>
    </source>
</evidence>
<dbReference type="EMBL" id="JBEYBR010000028">
    <property type="protein sequence ID" value="MEU2122778.1"/>
    <property type="molecule type" value="Genomic_DNA"/>
</dbReference>
<dbReference type="RefSeq" id="WP_157114973.1">
    <property type="nucleotide sequence ID" value="NZ_JBEYBR010000028.1"/>
</dbReference>
<accession>A0ABV2XA52</accession>
<organism evidence="2 3">
    <name type="scientific">Nocardia niwae</name>
    <dbReference type="NCBI Taxonomy" id="626084"/>
    <lineage>
        <taxon>Bacteria</taxon>
        <taxon>Bacillati</taxon>
        <taxon>Actinomycetota</taxon>
        <taxon>Actinomycetes</taxon>
        <taxon>Mycobacteriales</taxon>
        <taxon>Nocardiaceae</taxon>
        <taxon>Nocardia</taxon>
    </lineage>
</organism>
<evidence type="ECO:0000313" key="2">
    <source>
        <dbReference type="EMBL" id="MEU2122778.1"/>
    </source>
</evidence>
<comment type="caution">
    <text evidence="2">The sequence shown here is derived from an EMBL/GenBank/DDBJ whole genome shotgun (WGS) entry which is preliminary data.</text>
</comment>
<name>A0ABV2XA52_9NOCA</name>
<gene>
    <name evidence="2" type="ORF">ABZ507_13265</name>
</gene>
<dbReference type="Proteomes" id="UP001550535">
    <property type="component" value="Unassembled WGS sequence"/>
</dbReference>
<evidence type="ECO:0000313" key="3">
    <source>
        <dbReference type="Proteomes" id="UP001550535"/>
    </source>
</evidence>
<sequence length="150" mass="16036">MTDSSSPRFQLTRTGLLVLITVFALAGIGGAVALVVQQARSELTDDAQIRSVLVNFAVAVESGSARQVAELLCAEEAATFTDRVSGGEEAEQSGPSRHGERRPVDISAIDIRGDIASARVARPPSEPRSLYLRKEDARWKVCAPVADRFG</sequence>